<dbReference type="InterPro" id="IPR018422">
    <property type="entry name" value="Cation/H_exchanger_CPA1"/>
</dbReference>
<dbReference type="GO" id="GO:0098719">
    <property type="term" value="P:sodium ion import across plasma membrane"/>
    <property type="evidence" value="ECO:0007669"/>
    <property type="project" value="TreeGrafter"/>
</dbReference>
<evidence type="ECO:0000256" key="9">
    <source>
        <dbReference type="ARBA" id="ARBA00047524"/>
    </source>
</evidence>
<comment type="catalytic activity">
    <reaction evidence="9">
        <text>Na(+)(in) + H(+)(out) = Na(+)(out) + H(+)(in)</text>
        <dbReference type="Rhea" id="RHEA:29419"/>
        <dbReference type="ChEBI" id="CHEBI:15378"/>
        <dbReference type="ChEBI" id="CHEBI:29101"/>
    </reaction>
</comment>
<dbReference type="GO" id="GO:0015386">
    <property type="term" value="F:potassium:proton antiporter activity"/>
    <property type="evidence" value="ECO:0007669"/>
    <property type="project" value="TreeGrafter"/>
</dbReference>
<feature type="compositionally biased region" description="Basic residues" evidence="11">
    <location>
        <begin position="918"/>
        <end position="929"/>
    </location>
</feature>
<organism evidence="14 15">
    <name type="scientific">Coccomyxa viridis</name>
    <dbReference type="NCBI Taxonomy" id="1274662"/>
    <lineage>
        <taxon>Eukaryota</taxon>
        <taxon>Viridiplantae</taxon>
        <taxon>Chlorophyta</taxon>
        <taxon>core chlorophytes</taxon>
        <taxon>Trebouxiophyceae</taxon>
        <taxon>Trebouxiophyceae incertae sedis</taxon>
        <taxon>Coccomyxaceae</taxon>
        <taxon>Coccomyxa</taxon>
    </lineage>
</organism>
<evidence type="ECO:0000259" key="13">
    <source>
        <dbReference type="Pfam" id="PF00999"/>
    </source>
</evidence>
<reference evidence="14 15" key="1">
    <citation type="submission" date="2023-10" db="EMBL/GenBank/DDBJ databases">
        <authorList>
            <person name="Maclean D."/>
            <person name="Macfadyen A."/>
        </authorList>
    </citation>
    <scope>NUCLEOTIDE SEQUENCE [LARGE SCALE GENOMIC DNA]</scope>
</reference>
<dbReference type="Gene3D" id="6.10.140.1330">
    <property type="match status" value="1"/>
</dbReference>
<comment type="catalytic activity">
    <reaction evidence="10">
        <text>K(+)(in) + H(+)(out) = K(+)(out) + H(+)(in)</text>
        <dbReference type="Rhea" id="RHEA:29467"/>
        <dbReference type="ChEBI" id="CHEBI:15378"/>
        <dbReference type="ChEBI" id="CHEBI:29103"/>
    </reaction>
</comment>
<keyword evidence="4 12" id="KW-1133">Transmembrane helix</keyword>
<protein>
    <recommendedName>
        <fullName evidence="13">Cation/H+ exchanger transmembrane domain-containing protein</fullName>
    </recommendedName>
</protein>
<feature type="compositionally biased region" description="Polar residues" evidence="11">
    <location>
        <begin position="785"/>
        <end position="838"/>
    </location>
</feature>
<feature type="compositionally biased region" description="Acidic residues" evidence="11">
    <location>
        <begin position="713"/>
        <end position="729"/>
    </location>
</feature>
<dbReference type="SUPFAM" id="SSF51206">
    <property type="entry name" value="cAMP-binding domain-like"/>
    <property type="match status" value="1"/>
</dbReference>
<evidence type="ECO:0000256" key="11">
    <source>
        <dbReference type="SAM" id="MobiDB-lite"/>
    </source>
</evidence>
<feature type="transmembrane region" description="Helical" evidence="12">
    <location>
        <begin position="331"/>
        <end position="350"/>
    </location>
</feature>
<dbReference type="Gene3D" id="2.60.120.10">
    <property type="entry name" value="Jelly Rolls"/>
    <property type="match status" value="1"/>
</dbReference>
<evidence type="ECO:0000256" key="8">
    <source>
        <dbReference type="ARBA" id="ARBA00023201"/>
    </source>
</evidence>
<accession>A0AAV1IEV8</accession>
<keyword evidence="7 12" id="KW-0472">Membrane</keyword>
<feature type="region of interest" description="Disordered" evidence="11">
    <location>
        <begin position="576"/>
        <end position="630"/>
    </location>
</feature>
<name>A0AAV1IEV8_9CHLO</name>
<comment type="subcellular location">
    <subcellularLocation>
        <location evidence="1">Membrane</location>
        <topology evidence="1">Multi-pass membrane protein</topology>
    </subcellularLocation>
</comment>
<dbReference type="EMBL" id="CAUYUE010000012">
    <property type="protein sequence ID" value="CAK0785241.1"/>
    <property type="molecule type" value="Genomic_DNA"/>
</dbReference>
<feature type="transmembrane region" description="Helical" evidence="12">
    <location>
        <begin position="449"/>
        <end position="467"/>
    </location>
</feature>
<evidence type="ECO:0000256" key="4">
    <source>
        <dbReference type="ARBA" id="ARBA00022989"/>
    </source>
</evidence>
<gene>
    <name evidence="14" type="ORF">CVIRNUC_008447</name>
</gene>
<feature type="domain" description="Cation/H+ exchanger transmembrane" evidence="13">
    <location>
        <begin position="89"/>
        <end position="477"/>
    </location>
</feature>
<feature type="compositionally biased region" description="Acidic residues" evidence="11">
    <location>
        <begin position="946"/>
        <end position="962"/>
    </location>
</feature>
<feature type="transmembrane region" description="Helical" evidence="12">
    <location>
        <begin position="125"/>
        <end position="151"/>
    </location>
</feature>
<dbReference type="Proteomes" id="UP001314263">
    <property type="component" value="Unassembled WGS sequence"/>
</dbReference>
<feature type="compositionally biased region" description="Polar residues" evidence="11">
    <location>
        <begin position="1647"/>
        <end position="1659"/>
    </location>
</feature>
<keyword evidence="15" id="KW-1185">Reference proteome</keyword>
<evidence type="ECO:0000313" key="15">
    <source>
        <dbReference type="Proteomes" id="UP001314263"/>
    </source>
</evidence>
<proteinExistence type="predicted"/>
<evidence type="ECO:0000313" key="14">
    <source>
        <dbReference type="EMBL" id="CAK0785241.1"/>
    </source>
</evidence>
<feature type="compositionally biased region" description="Basic and acidic residues" evidence="11">
    <location>
        <begin position="1673"/>
        <end position="1688"/>
    </location>
</feature>
<comment type="caution">
    <text evidence="14">The sequence shown here is derived from an EMBL/GenBank/DDBJ whole genome shotgun (WGS) entry which is preliminary data.</text>
</comment>
<keyword evidence="8" id="KW-0739">Sodium transport</keyword>
<feature type="transmembrane region" description="Helical" evidence="12">
    <location>
        <begin position="414"/>
        <end position="437"/>
    </location>
</feature>
<evidence type="ECO:0000256" key="2">
    <source>
        <dbReference type="ARBA" id="ARBA00022448"/>
    </source>
</evidence>
<feature type="region of interest" description="Disordered" evidence="11">
    <location>
        <begin position="1646"/>
        <end position="1704"/>
    </location>
</feature>
<dbReference type="InterPro" id="IPR014710">
    <property type="entry name" value="RmlC-like_jellyroll"/>
</dbReference>
<dbReference type="InterPro" id="IPR018490">
    <property type="entry name" value="cNMP-bd_dom_sf"/>
</dbReference>
<dbReference type="GO" id="GO:0051453">
    <property type="term" value="P:regulation of intracellular pH"/>
    <property type="evidence" value="ECO:0007669"/>
    <property type="project" value="TreeGrafter"/>
</dbReference>
<keyword evidence="5" id="KW-0915">Sodium</keyword>
<dbReference type="GO" id="GO:0005886">
    <property type="term" value="C:plasma membrane"/>
    <property type="evidence" value="ECO:0007669"/>
    <property type="project" value="TreeGrafter"/>
</dbReference>
<feature type="region of interest" description="Disordered" evidence="11">
    <location>
        <begin position="852"/>
        <end position="962"/>
    </location>
</feature>
<feature type="transmembrane region" description="Helical" evidence="12">
    <location>
        <begin position="242"/>
        <end position="264"/>
    </location>
</feature>
<feature type="transmembrane region" description="Helical" evidence="12">
    <location>
        <begin position="285"/>
        <end position="311"/>
    </location>
</feature>
<dbReference type="PANTHER" id="PTHR10110:SF197">
    <property type="entry name" value="SODIUM_HYDROGEN EXCHANGER"/>
    <property type="match status" value="1"/>
</dbReference>
<evidence type="ECO:0000256" key="5">
    <source>
        <dbReference type="ARBA" id="ARBA00023053"/>
    </source>
</evidence>
<evidence type="ECO:0000256" key="7">
    <source>
        <dbReference type="ARBA" id="ARBA00023136"/>
    </source>
</evidence>
<dbReference type="Pfam" id="PF00999">
    <property type="entry name" value="Na_H_Exchanger"/>
    <property type="match status" value="1"/>
</dbReference>
<feature type="transmembrane region" description="Helical" evidence="12">
    <location>
        <begin position="382"/>
        <end position="402"/>
    </location>
</feature>
<feature type="compositionally biased region" description="Polar residues" evidence="11">
    <location>
        <begin position="889"/>
        <end position="909"/>
    </location>
</feature>
<evidence type="ECO:0000256" key="6">
    <source>
        <dbReference type="ARBA" id="ARBA00023065"/>
    </source>
</evidence>
<keyword evidence="3 12" id="KW-0812">Transmembrane</keyword>
<feature type="region of interest" description="Disordered" evidence="11">
    <location>
        <begin position="685"/>
        <end position="838"/>
    </location>
</feature>
<keyword evidence="2" id="KW-0813">Transport</keyword>
<evidence type="ECO:0000256" key="1">
    <source>
        <dbReference type="ARBA" id="ARBA00004141"/>
    </source>
</evidence>
<dbReference type="PANTHER" id="PTHR10110">
    <property type="entry name" value="SODIUM/HYDROGEN EXCHANGER"/>
    <property type="match status" value="1"/>
</dbReference>
<feature type="compositionally biased region" description="Acidic residues" evidence="11">
    <location>
        <begin position="611"/>
        <end position="622"/>
    </location>
</feature>
<dbReference type="GO" id="GO:0015385">
    <property type="term" value="F:sodium:proton antiporter activity"/>
    <property type="evidence" value="ECO:0007669"/>
    <property type="project" value="InterPro"/>
</dbReference>
<evidence type="ECO:0000256" key="12">
    <source>
        <dbReference type="SAM" id="Phobius"/>
    </source>
</evidence>
<evidence type="ECO:0000256" key="10">
    <source>
        <dbReference type="ARBA" id="ARBA00047912"/>
    </source>
</evidence>
<dbReference type="InterPro" id="IPR006153">
    <property type="entry name" value="Cation/H_exchanger_TM"/>
</dbReference>
<keyword evidence="6" id="KW-0406">Ion transport</keyword>
<evidence type="ECO:0000256" key="3">
    <source>
        <dbReference type="ARBA" id="ARBA00022692"/>
    </source>
</evidence>
<sequence>MLLRNLFDSTQTCKHASVSYEHRVQDVEKYNWCVVPHSGSDAVLFVSTAILASCICSGQLSALYILLLGGLCQGIAFPVNLGRFGNSFALFLGVEPADIFLYVFLPPILFDAAVRIDFYVFKKMLVPVISLAFLIVIASTIIYTPLLLYLFDLRKVGWLWEHGALFSAMISSTDAVAVSAILKKAGAPERLCVLMEGESLFNDSSSIVLFKIFFDMVKRLAAGKQGSQLGMGAEVLSIAGNILWLSFGGAAIGIAFALATRLVLKWMHRRGHKAPEQLALTVAMAYMTFYVANGPCEVSGVIAVVVMGLYGSATNKWHMSPRVVENGTFDAFWDTISFGFNGLVFFFAGASATNFAWRSTQELYEDAGNIEALFTTFWRLPLLYLTLMVVRFVCIAIFNPLFQLTNAAMSWDEITFATFGGLRGAVSLILAQVVVTEQAPHSDLQNRKVTAQIVLWTSGIVVLSLLINAPLTPVLLRWTGLTDISGIKIRMRGKAARALLRYTKTAMQDLQHDEDEMLRGVDWGAVESFVDLKDELNDFVQIEKDDRGDPLPKQRNSLEKTKDWIKDAATIMGQSVTSGAGRGQPHDEEQPLLSNQDTNVPGLRRRLSTWDENDDADQEDAAEGAVNRGGSRELQHANHCAAELLRTSSLIALGTLDSGPRCENGRVIGAAEGNKEMADRNNGFGAYDVPFLGPTRTGTKGRSEEGESAEAAQTDEPEGQSEDEPEVLDLENPSFDIPAQDEMPASPAQPDQIDQLEFGVDDKKQPAAGEGYASQQPKPRESPFSAVSFTHPQLDSINPQDGTSSRLSSEFVKSNQKQVKATAQDAGSQASKAPNGSRFTVVAQPIIVPRMVKPGDVSEDHAEQPSMRWISTAPSSENQGPEPRGRTVLRSNPNQAVGFSYSVTDTSVPSADGSRRTVQSKHRRAKARMLHSAMSGPLHQRSSDDERGDDDEEGDDELDDSDPEVLAEARVRLVAGLKRYFHDKRRQGLLSAKGILVLDHACDVAMDASASPLDVWSSLEREVCGKWSVRCMSRLLFWLRRFRLSAQGWRLQRLVRMCLIAPSISFAEIIASELSRVMLIAIEVAVEYWLALTWSPQAQWLSEVSKSGIIQDEVKLESKKVWKFIIEREIEAPARFQAIQTHRAVMAILQQQGRFVEQLYSSGMVDEAEKEALIAPIEKLERRLMRRGALGWRSPRVDEVLRSLPFLKGLPNPLFEALLASGNLVRYGKGDSIWSPLRPANVTARGGHLKAEGGMACEGSGIFVVMAGLVKSSYTTAEGRTVEYFLGSGGVFGLLTALVGESLPGSGPCIAVGNALMQGPVIYHMPQSLVNAIKDRSEQGDAYMKQLELDLYRVAALYLVERIKAEVVSMAATHFQALAVGQARQRALRRLARSPPGFSKSLTKEEVWSKVGHTEKAQQILGNELIRALDAPLATHLVDEGGHDQDSKAQSAQVLKERYSLQADLTGLRGTRHGPSDREVISNVDPRRMWKRIRKLAAQALGDLRLGLRDAELVQLKPEEQLQQQSSWVLLKGTLKTTGLAAKVPAGMPVMRGAHSTDKSWTEVIADKMAKTVSSASESGKSGSNKKDGNLEVAVQYSGPAVLPWLWEPVEQDGEIVLLPQAIPHNAGPSGALLLVCRTPVLEDTSDVQSNASGSTQMPDSPKSGLDNAMSSPDKHRKDVFERRDRTPARMRSLPGEGTGEASENIGHIQATTNASRRLRVLSVKHLPLR</sequence>